<feature type="chain" id="PRO_5022890461" evidence="2">
    <location>
        <begin position="34"/>
        <end position="168"/>
    </location>
</feature>
<reference evidence="3 4" key="1">
    <citation type="submission" date="2019-01" db="EMBL/GenBank/DDBJ databases">
        <title>Draft genome sequence of Dictyobacter sp. Uno17.</title>
        <authorList>
            <person name="Wang C.M."/>
            <person name="Zheng Y."/>
            <person name="Sakai Y."/>
            <person name="Abe K."/>
            <person name="Yokota A."/>
            <person name="Yabe S."/>
        </authorList>
    </citation>
    <scope>NUCLEOTIDE SEQUENCE [LARGE SCALE GENOMIC DNA]</scope>
    <source>
        <strain evidence="3 4">Uno17</strain>
    </source>
</reference>
<gene>
    <name evidence="3" type="ORF">KDI_41890</name>
</gene>
<comment type="caution">
    <text evidence="3">The sequence shown here is derived from an EMBL/GenBank/DDBJ whole genome shotgun (WGS) entry which is preliminary data.</text>
</comment>
<evidence type="ECO:0000256" key="1">
    <source>
        <dbReference type="SAM" id="MobiDB-lite"/>
    </source>
</evidence>
<accession>A0A5A5THB0</accession>
<sequence length="168" mass="18746">MKKVSMKKAIVTVIGTTMLSMGALAALANPASAATSIHKDIFPIGPGAPTTGAPISTGPTTGAPISTGPTTSGDSEWNPYGPDWEFFAKCKIEYEYGSLEAKCFKKVDDEEHRGDPVNYNKNDIYVTSSSNPYQYNYQKQYQDQDQFQKQFEFDHSFFHQHRHCHHDD</sequence>
<keyword evidence="2" id="KW-0732">Signal</keyword>
<dbReference type="AlphaFoldDB" id="A0A5A5THB0"/>
<feature type="region of interest" description="Disordered" evidence="1">
    <location>
        <begin position="48"/>
        <end position="79"/>
    </location>
</feature>
<dbReference type="EMBL" id="BIXY01000077">
    <property type="protein sequence ID" value="GCF10625.1"/>
    <property type="molecule type" value="Genomic_DNA"/>
</dbReference>
<evidence type="ECO:0000256" key="2">
    <source>
        <dbReference type="SAM" id="SignalP"/>
    </source>
</evidence>
<keyword evidence="4" id="KW-1185">Reference proteome</keyword>
<name>A0A5A5THB0_9CHLR</name>
<protein>
    <submittedName>
        <fullName evidence="3">Uncharacterized protein</fullName>
    </submittedName>
</protein>
<dbReference type="RefSeq" id="WP_149403497.1">
    <property type="nucleotide sequence ID" value="NZ_BIXY01000077.1"/>
</dbReference>
<dbReference type="Proteomes" id="UP000322530">
    <property type="component" value="Unassembled WGS sequence"/>
</dbReference>
<feature type="compositionally biased region" description="Low complexity" evidence="1">
    <location>
        <begin position="48"/>
        <end position="65"/>
    </location>
</feature>
<proteinExistence type="predicted"/>
<evidence type="ECO:0000313" key="4">
    <source>
        <dbReference type="Proteomes" id="UP000322530"/>
    </source>
</evidence>
<evidence type="ECO:0000313" key="3">
    <source>
        <dbReference type="EMBL" id="GCF10625.1"/>
    </source>
</evidence>
<feature type="signal peptide" evidence="2">
    <location>
        <begin position="1"/>
        <end position="33"/>
    </location>
</feature>
<organism evidence="3 4">
    <name type="scientific">Dictyobacter arantiisoli</name>
    <dbReference type="NCBI Taxonomy" id="2014874"/>
    <lineage>
        <taxon>Bacteria</taxon>
        <taxon>Bacillati</taxon>
        <taxon>Chloroflexota</taxon>
        <taxon>Ktedonobacteria</taxon>
        <taxon>Ktedonobacterales</taxon>
        <taxon>Dictyobacteraceae</taxon>
        <taxon>Dictyobacter</taxon>
    </lineage>
</organism>